<dbReference type="Gene3D" id="3.40.50.150">
    <property type="entry name" value="Vaccinia Virus protein VP39"/>
    <property type="match status" value="1"/>
</dbReference>
<dbReference type="Pfam" id="PF08241">
    <property type="entry name" value="Methyltransf_11"/>
    <property type="match status" value="1"/>
</dbReference>
<feature type="repeat" description="TPR" evidence="1">
    <location>
        <begin position="139"/>
        <end position="172"/>
    </location>
</feature>
<organism evidence="3 4">
    <name type="scientific">Lichenifustis flavocetrariae</name>
    <dbReference type="NCBI Taxonomy" id="2949735"/>
    <lineage>
        <taxon>Bacteria</taxon>
        <taxon>Pseudomonadati</taxon>
        <taxon>Pseudomonadota</taxon>
        <taxon>Alphaproteobacteria</taxon>
        <taxon>Hyphomicrobiales</taxon>
        <taxon>Lichenihabitantaceae</taxon>
        <taxon>Lichenifustis</taxon>
    </lineage>
</organism>
<dbReference type="Pfam" id="PF13181">
    <property type="entry name" value="TPR_8"/>
    <property type="match status" value="1"/>
</dbReference>
<evidence type="ECO:0000259" key="2">
    <source>
        <dbReference type="Pfam" id="PF08241"/>
    </source>
</evidence>
<dbReference type="InterPro" id="IPR029063">
    <property type="entry name" value="SAM-dependent_MTases_sf"/>
</dbReference>
<dbReference type="SUPFAM" id="SSF48452">
    <property type="entry name" value="TPR-like"/>
    <property type="match status" value="1"/>
</dbReference>
<keyword evidence="4" id="KW-1185">Reference proteome</keyword>
<dbReference type="Proteomes" id="UP001165667">
    <property type="component" value="Unassembled WGS sequence"/>
</dbReference>
<dbReference type="Pfam" id="PF13432">
    <property type="entry name" value="TPR_16"/>
    <property type="match status" value="2"/>
</dbReference>
<dbReference type="EMBL" id="JAMOIM010000029">
    <property type="protein sequence ID" value="MCW6511628.1"/>
    <property type="molecule type" value="Genomic_DNA"/>
</dbReference>
<dbReference type="InterPro" id="IPR013216">
    <property type="entry name" value="Methyltransf_11"/>
</dbReference>
<dbReference type="AlphaFoldDB" id="A0AA42CLI6"/>
<dbReference type="PANTHER" id="PTHR43861:SF1">
    <property type="entry name" value="TRANS-ACONITATE 2-METHYLTRANSFERASE"/>
    <property type="match status" value="1"/>
</dbReference>
<dbReference type="RefSeq" id="WP_282588004.1">
    <property type="nucleotide sequence ID" value="NZ_JAMOIM010000029.1"/>
</dbReference>
<evidence type="ECO:0000313" key="3">
    <source>
        <dbReference type="EMBL" id="MCW6511628.1"/>
    </source>
</evidence>
<proteinExistence type="predicted"/>
<reference evidence="3" key="1">
    <citation type="submission" date="2022-05" db="EMBL/GenBank/DDBJ databases">
        <authorList>
            <person name="Pankratov T."/>
        </authorList>
    </citation>
    <scope>NUCLEOTIDE SEQUENCE</scope>
    <source>
        <strain evidence="3">BP6-180914</strain>
    </source>
</reference>
<evidence type="ECO:0000256" key="1">
    <source>
        <dbReference type="PROSITE-ProRule" id="PRU00339"/>
    </source>
</evidence>
<dbReference type="SUPFAM" id="SSF53335">
    <property type="entry name" value="S-adenosyl-L-methionine-dependent methyltransferases"/>
    <property type="match status" value="1"/>
</dbReference>
<evidence type="ECO:0000313" key="4">
    <source>
        <dbReference type="Proteomes" id="UP001165667"/>
    </source>
</evidence>
<keyword evidence="1" id="KW-0802">TPR repeat</keyword>
<gene>
    <name evidence="3" type="ORF">M8523_27010</name>
</gene>
<protein>
    <submittedName>
        <fullName evidence="3">Methyltransferase domain-containing protein</fullName>
    </submittedName>
</protein>
<feature type="domain" description="Methyltransferase type 11" evidence="2">
    <location>
        <begin position="344"/>
        <end position="435"/>
    </location>
</feature>
<keyword evidence="3" id="KW-0808">Transferase</keyword>
<sequence>MTNVELPTAEASLALVGHLRERSPEFGALVDELADAAVALRHVGLTQWQMGRLGSSIEALLAALSLQPQSSDMWRDLASVYNASANIDAADSAIRRSLLLDPQSAQSWLILAGICDRRHDPAAAEAAYRRTIALDATIAAAHFGLGLLHFKQKAFEKAQHALSIAADRDPENGLVQACLGHVLFIRSDFEGSAQAFDAAARLGPLDPESKRKRARALTFQAMIEGSVAQALLNYPTLADGDPEDMTLIIRDAFSVLSASGHLEAAAELGRIRLAEQPDDPVRRYLLDAVSGTAVTAAPADYIESYFDRFAPQFDERLVKALHYIGPTVLFDRVRQHRTRFSCILDLGCGTGLAAEALSSGGPVLIGVDLSSGMLAEAEKKGRYTQLVKSEIVEFLTRSEARFDLIFAADVLIYFGDLSPLLAAAARSLVSGGLLALTLEIGKDADFTLLPSGRFAHTPDYLARLAASDFMVLDLIKDDIRLEAGVPTRGLYAVLQRH</sequence>
<feature type="repeat" description="TPR" evidence="1">
    <location>
        <begin position="71"/>
        <end position="104"/>
    </location>
</feature>
<comment type="caution">
    <text evidence="3">The sequence shown here is derived from an EMBL/GenBank/DDBJ whole genome shotgun (WGS) entry which is preliminary data.</text>
</comment>
<dbReference type="CDD" id="cd02440">
    <property type="entry name" value="AdoMet_MTases"/>
    <property type="match status" value="1"/>
</dbReference>
<dbReference type="GO" id="GO:0008757">
    <property type="term" value="F:S-adenosylmethionine-dependent methyltransferase activity"/>
    <property type="evidence" value="ECO:0007669"/>
    <property type="project" value="InterPro"/>
</dbReference>
<accession>A0AA42CLI6</accession>
<name>A0AA42CLI6_9HYPH</name>
<keyword evidence="3" id="KW-0489">Methyltransferase</keyword>
<dbReference type="PANTHER" id="PTHR43861">
    <property type="entry name" value="TRANS-ACONITATE 2-METHYLTRANSFERASE-RELATED"/>
    <property type="match status" value="1"/>
</dbReference>
<dbReference type="Gene3D" id="1.25.40.10">
    <property type="entry name" value="Tetratricopeptide repeat domain"/>
    <property type="match status" value="1"/>
</dbReference>
<dbReference type="SMART" id="SM00028">
    <property type="entry name" value="TPR"/>
    <property type="match status" value="5"/>
</dbReference>
<dbReference type="InterPro" id="IPR019734">
    <property type="entry name" value="TPR_rpt"/>
</dbReference>
<dbReference type="InterPro" id="IPR011990">
    <property type="entry name" value="TPR-like_helical_dom_sf"/>
</dbReference>
<dbReference type="PROSITE" id="PS50005">
    <property type="entry name" value="TPR"/>
    <property type="match status" value="2"/>
</dbReference>
<dbReference type="GO" id="GO:0032259">
    <property type="term" value="P:methylation"/>
    <property type="evidence" value="ECO:0007669"/>
    <property type="project" value="UniProtKB-KW"/>
</dbReference>